<feature type="transmembrane region" description="Helical" evidence="1">
    <location>
        <begin position="276"/>
        <end position="295"/>
    </location>
</feature>
<keyword evidence="3" id="KW-1185">Reference proteome</keyword>
<keyword evidence="1" id="KW-0472">Membrane</keyword>
<reference evidence="2" key="1">
    <citation type="submission" date="2023-02" db="EMBL/GenBank/DDBJ databases">
        <title>Colletotrichum kahawae CIFC_Que2 genome sequencing and assembly.</title>
        <authorList>
            <person name="Baroncelli R."/>
        </authorList>
    </citation>
    <scope>NUCLEOTIDE SEQUENCE</scope>
    <source>
        <strain evidence="2">CIFC_Que2</strain>
    </source>
</reference>
<dbReference type="Proteomes" id="UP001281614">
    <property type="component" value="Unassembled WGS sequence"/>
</dbReference>
<proteinExistence type="predicted"/>
<keyword evidence="1" id="KW-1133">Transmembrane helix</keyword>
<accession>A0AAD9YLF9</accession>
<keyword evidence="1" id="KW-0812">Transmembrane</keyword>
<feature type="transmembrane region" description="Helical" evidence="1">
    <location>
        <begin position="84"/>
        <end position="111"/>
    </location>
</feature>
<evidence type="ECO:0000256" key="1">
    <source>
        <dbReference type="SAM" id="Phobius"/>
    </source>
</evidence>
<dbReference type="AlphaFoldDB" id="A0AAD9YLF9"/>
<evidence type="ECO:0000313" key="3">
    <source>
        <dbReference type="Proteomes" id="UP001281614"/>
    </source>
</evidence>
<evidence type="ECO:0000313" key="2">
    <source>
        <dbReference type="EMBL" id="KAK2772211.1"/>
    </source>
</evidence>
<sequence length="333" mass="36262">MNASANLRASRIRTTTGIEVGAGERRRIVQTLDYLEYRVRCDMDREASLPSPIKEYTIEDAIKIETSRRSQVGRMFTIFPYKDMNWIVTMLFVAGSISFVINAGFGLFPLLNPSLGFETLATVVIPATIMLGAAMFMTGGILGVFAAFNADRGTLEKSDTKSVDGDAPAIYRPALVGSEAWVWIPSAADFAALLRTVPFQAGLVMLSGGIILSTAAVAGFPGVLDPTTNFVLFQALVFMPQVIGGSLFFLANIALLIQTQERWFKPRFWASDWQGAAWNTMASAGFILTGVMLLINEMFGSAVVSFIASTAFLVGSVIQWYALMEFHSTPWAA</sequence>
<feature type="transmembrane region" description="Helical" evidence="1">
    <location>
        <begin position="230"/>
        <end position="255"/>
    </location>
</feature>
<comment type="caution">
    <text evidence="2">The sequence shown here is derived from an EMBL/GenBank/DDBJ whole genome shotgun (WGS) entry which is preliminary data.</text>
</comment>
<gene>
    <name evidence="2" type="ORF">CKAH01_14018</name>
</gene>
<name>A0AAD9YLF9_COLKA</name>
<dbReference type="EMBL" id="VYYT01000070">
    <property type="protein sequence ID" value="KAK2772211.1"/>
    <property type="molecule type" value="Genomic_DNA"/>
</dbReference>
<feature type="transmembrane region" description="Helical" evidence="1">
    <location>
        <begin position="301"/>
        <end position="323"/>
    </location>
</feature>
<organism evidence="2 3">
    <name type="scientific">Colletotrichum kahawae</name>
    <name type="common">Coffee berry disease fungus</name>
    <dbReference type="NCBI Taxonomy" id="34407"/>
    <lineage>
        <taxon>Eukaryota</taxon>
        <taxon>Fungi</taxon>
        <taxon>Dikarya</taxon>
        <taxon>Ascomycota</taxon>
        <taxon>Pezizomycotina</taxon>
        <taxon>Sordariomycetes</taxon>
        <taxon>Hypocreomycetidae</taxon>
        <taxon>Glomerellales</taxon>
        <taxon>Glomerellaceae</taxon>
        <taxon>Colletotrichum</taxon>
        <taxon>Colletotrichum gloeosporioides species complex</taxon>
    </lineage>
</organism>
<feature type="transmembrane region" description="Helical" evidence="1">
    <location>
        <begin position="203"/>
        <end position="224"/>
    </location>
</feature>
<protein>
    <submittedName>
        <fullName evidence="2">Integral membrane protein</fullName>
    </submittedName>
</protein>
<feature type="transmembrane region" description="Helical" evidence="1">
    <location>
        <begin position="123"/>
        <end position="148"/>
    </location>
</feature>